<reference key="2">
    <citation type="submission" date="2010-11" db="EMBL/GenBank/DDBJ databases">
        <authorList>
            <person name="Lin H."/>
            <person name="Doddapaneni H.V."/>
            <person name="Lou B."/>
            <person name="Civerolo E.L."/>
            <person name="Chen C."/>
            <person name="Duan Y."/>
            <person name="Zhou L."/>
            <person name="Glynn J."/>
        </authorList>
    </citation>
    <scope>NUCLEOTIDE SEQUENCE</scope>
    <source>
        <strain>CLso-ZC1</strain>
    </source>
</reference>
<dbReference type="AlphaFoldDB" id="E4UDC6"/>
<accession>E4UDC6</accession>
<organism evidence="2 3">
    <name type="scientific">Liberibacter solanacearum (strain CLso-ZC1)</name>
    <dbReference type="NCBI Taxonomy" id="658172"/>
    <lineage>
        <taxon>Bacteria</taxon>
        <taxon>Pseudomonadati</taxon>
        <taxon>Pseudomonadota</taxon>
        <taxon>Alphaproteobacteria</taxon>
        <taxon>Hyphomicrobiales</taxon>
        <taxon>Rhizobiaceae</taxon>
        <taxon>Liberibacter</taxon>
    </lineage>
</organism>
<dbReference type="KEGG" id="lso:CKC_04275"/>
<dbReference type="Pfam" id="PF13335">
    <property type="entry name" value="Mg_chelatase_C"/>
    <property type="match status" value="1"/>
</dbReference>
<dbReference type="HOGENOM" id="CLU_2585464_0_0_5"/>
<evidence type="ECO:0000259" key="1">
    <source>
        <dbReference type="Pfam" id="PF13335"/>
    </source>
</evidence>
<name>E4UDC6_LIBSC</name>
<dbReference type="STRING" id="658172.CKC_04275"/>
<sequence>MIEKIAVLDLESTVLLNQYAEKMLFSARGYHKILKIARTIADLDSSEKLKKFILLKQLLIENRANFRYQINNHLFFLHKD</sequence>
<evidence type="ECO:0000313" key="2">
    <source>
        <dbReference type="EMBL" id="ADR52604.1"/>
    </source>
</evidence>
<protein>
    <submittedName>
        <fullName evidence="2">Mg chelatase-related protein</fullName>
    </submittedName>
</protein>
<evidence type="ECO:0000313" key="3">
    <source>
        <dbReference type="Proteomes" id="UP000007038"/>
    </source>
</evidence>
<dbReference type="eggNOG" id="COG0606">
    <property type="taxonomic scope" value="Bacteria"/>
</dbReference>
<feature type="domain" description="Mg chelatase-related protein C-terminal" evidence="1">
    <location>
        <begin position="2"/>
        <end position="51"/>
    </location>
</feature>
<reference evidence="2 3" key="3">
    <citation type="journal article" date="2011" name="PLoS ONE">
        <title>The Complete Genome Sequence of 'Candidatus Liberibacter solanacearum', the Bacterium Associated with Potato Zebra Chip Disease.</title>
        <authorList>
            <person name="Lin H."/>
            <person name="Lou B."/>
            <person name="Glynn J.M."/>
            <person name="Doddapaneni H."/>
            <person name="Civerolo E.L."/>
            <person name="Chen C."/>
            <person name="Duan Y."/>
            <person name="Zhou L."/>
            <person name="Vahling C.M."/>
        </authorList>
    </citation>
    <scope>NUCLEOTIDE SEQUENCE [LARGE SCALE GENOMIC DNA]</scope>
    <source>
        <strain evidence="2 3">CLso-ZC1</strain>
    </source>
</reference>
<dbReference type="Proteomes" id="UP000007038">
    <property type="component" value="Chromosome"/>
</dbReference>
<dbReference type="EMBL" id="CP002371">
    <property type="protein sequence ID" value="ADR52604.1"/>
    <property type="molecule type" value="Genomic_DNA"/>
</dbReference>
<dbReference type="InterPro" id="IPR025158">
    <property type="entry name" value="Mg_chelat-rel_C"/>
</dbReference>
<reference evidence="3" key="1">
    <citation type="submission" date="2010-11" db="EMBL/GenBank/DDBJ databases">
        <title>Complete genome sequence of Candidatus Liberibacter solanacearum CLso-ZC1.</title>
        <authorList>
            <person name="Lin H."/>
            <person name="Doddapaneni H.V."/>
            <person name="Lou B."/>
            <person name="Civerolo E.L."/>
            <person name="Chen C."/>
            <person name="Duan Y."/>
            <person name="Zhou L."/>
            <person name="Glynn J."/>
        </authorList>
    </citation>
    <scope>NUCLEOTIDE SEQUENCE [LARGE SCALE GENOMIC DNA]</scope>
    <source>
        <strain evidence="3">CLso-ZC1</strain>
    </source>
</reference>
<gene>
    <name evidence="2" type="ordered locus">CKC_04275</name>
</gene>
<proteinExistence type="predicted"/>